<dbReference type="GO" id="GO:0008097">
    <property type="term" value="F:5S rRNA binding"/>
    <property type="evidence" value="ECO:0007669"/>
    <property type="project" value="TreeGrafter"/>
</dbReference>
<evidence type="ECO:0000256" key="5">
    <source>
        <dbReference type="ARBA" id="ARBA00022884"/>
    </source>
</evidence>
<evidence type="ECO:0000313" key="10">
    <source>
        <dbReference type="EMBL" id="AYR05822.1"/>
    </source>
</evidence>
<dbReference type="Gene3D" id="3.30.420.100">
    <property type="match status" value="1"/>
</dbReference>
<proteinExistence type="inferred from homology"/>
<keyword evidence="10" id="KW-0934">Plastid</keyword>
<evidence type="ECO:0000256" key="8">
    <source>
        <dbReference type="ARBA" id="ARBA00035303"/>
    </source>
</evidence>
<evidence type="ECO:0000256" key="6">
    <source>
        <dbReference type="ARBA" id="ARBA00022980"/>
    </source>
</evidence>
<evidence type="ECO:0000256" key="4">
    <source>
        <dbReference type="ARBA" id="ARBA00022730"/>
    </source>
</evidence>
<accession>A0A3G3MG77</accession>
<name>A0A3G3MG77_9FLOR</name>
<dbReference type="EMBL" id="MH281627">
    <property type="protein sequence ID" value="AYR05822.1"/>
    <property type="molecule type" value="Genomic_DNA"/>
</dbReference>
<dbReference type="AlphaFoldDB" id="A0A3G3MG77"/>
<dbReference type="GO" id="GO:0006412">
    <property type="term" value="P:translation"/>
    <property type="evidence" value="ECO:0007669"/>
    <property type="project" value="InterPro"/>
</dbReference>
<keyword evidence="7" id="KW-0687">Ribonucleoprotein</keyword>
<comment type="function">
    <text evidence="1">Binds 5S rRNA, forms part of the central protuberance of the 50S subunit.</text>
</comment>
<dbReference type="NCBIfam" id="TIGR00060">
    <property type="entry name" value="L18_bact"/>
    <property type="match status" value="1"/>
</dbReference>
<dbReference type="PANTHER" id="PTHR12899">
    <property type="entry name" value="39S RIBOSOMAL PROTEIN L18, MITOCHONDRIAL"/>
    <property type="match status" value="1"/>
</dbReference>
<evidence type="ECO:0000256" key="2">
    <source>
        <dbReference type="ARBA" id="ARBA00007116"/>
    </source>
</evidence>
<reference evidence="10" key="1">
    <citation type="journal article" date="2018" name="Genome Biol. Evol.">
        <title>Mitochondrial and Plastid Genomes from Coralline Red Algae Provide Insights into the Incongruent Evolutionary Histories of Organelles.</title>
        <authorList>
            <person name="Lee J."/>
            <person name="Song H.J."/>
            <person name="In Park S."/>
            <person name="Lee Y.M."/>
            <person name="Jeong S.Y."/>
            <person name="Oh Cho T."/>
            <person name="Kim J.H."/>
            <person name="Choi H.G."/>
            <person name="Choi C.G."/>
            <person name="Nelson W.A."/>
            <person name="Fredericq S."/>
            <person name="Bhattacharya D."/>
            <person name="Su Yoon H."/>
        </authorList>
    </citation>
    <scope>NUCLEOTIDE SEQUENCE</scope>
</reference>
<dbReference type="SUPFAM" id="SSF53137">
    <property type="entry name" value="Translational machinery components"/>
    <property type="match status" value="1"/>
</dbReference>
<dbReference type="InterPro" id="IPR057268">
    <property type="entry name" value="Ribosomal_L18"/>
</dbReference>
<sequence>MKNRSKIKRNRPRLYVFRSNKHIYAQVIDDVKNTTITSSSSICNSLKAELNSTATCKTAAIVGKDIGNKLNNKGIKTIVFDRGNKIYHGRIKALAEAARREGIEF</sequence>
<dbReference type="PANTHER" id="PTHR12899:SF3">
    <property type="entry name" value="LARGE RIBOSOMAL SUBUNIT PROTEIN UL18M"/>
    <property type="match status" value="1"/>
</dbReference>
<comment type="similarity">
    <text evidence="2">Belongs to the universal ribosomal protein uL18 family.</text>
</comment>
<geneLocation type="plastid" evidence="10"/>
<keyword evidence="6 10" id="KW-0689">Ribosomal protein</keyword>
<dbReference type="GO" id="GO:1990904">
    <property type="term" value="C:ribonucleoprotein complex"/>
    <property type="evidence" value="ECO:0007669"/>
    <property type="project" value="UniProtKB-KW"/>
</dbReference>
<evidence type="ECO:0000256" key="9">
    <source>
        <dbReference type="ARBA" id="ARBA00035346"/>
    </source>
</evidence>
<keyword evidence="4" id="KW-0699">rRNA-binding</keyword>
<dbReference type="HAMAP" id="MF_01337_B">
    <property type="entry name" value="Ribosomal_uL18_B"/>
    <property type="match status" value="1"/>
</dbReference>
<organism evidence="10">
    <name type="scientific">Lithothamnion sp</name>
    <dbReference type="NCBI Taxonomy" id="1940749"/>
    <lineage>
        <taxon>Eukaryota</taxon>
        <taxon>Rhodophyta</taxon>
        <taxon>Florideophyceae</taxon>
        <taxon>Corallinophycidae</taxon>
        <taxon>Hapalidiales</taxon>
        <taxon>Hapalidiaceae</taxon>
        <taxon>Melobesioideae</taxon>
        <taxon>Lithothamnion</taxon>
    </lineage>
</organism>
<dbReference type="GO" id="GO:0005737">
    <property type="term" value="C:cytoplasm"/>
    <property type="evidence" value="ECO:0007669"/>
    <property type="project" value="UniProtKB-ARBA"/>
</dbReference>
<evidence type="ECO:0000256" key="3">
    <source>
        <dbReference type="ARBA" id="ARBA00011505"/>
    </source>
</evidence>
<comment type="subunit">
    <text evidence="3">Part of the 50S ribosomal subunit; contacts the 5S rRNA.</text>
</comment>
<dbReference type="FunFam" id="3.30.420.100:FF:000001">
    <property type="entry name" value="50S ribosomal protein L18"/>
    <property type="match status" value="1"/>
</dbReference>
<dbReference type="GO" id="GO:0005840">
    <property type="term" value="C:ribosome"/>
    <property type="evidence" value="ECO:0007669"/>
    <property type="project" value="UniProtKB-KW"/>
</dbReference>
<protein>
    <recommendedName>
        <fullName evidence="8">Large ribosomal subunit protein uL18c</fullName>
    </recommendedName>
    <alternativeName>
        <fullName evidence="9">50S ribosomal protein L18, chloroplastic</fullName>
    </alternativeName>
</protein>
<evidence type="ECO:0000256" key="1">
    <source>
        <dbReference type="ARBA" id="ARBA00003898"/>
    </source>
</evidence>
<dbReference type="GO" id="GO:0003735">
    <property type="term" value="F:structural constituent of ribosome"/>
    <property type="evidence" value="ECO:0007669"/>
    <property type="project" value="InterPro"/>
</dbReference>
<dbReference type="InterPro" id="IPR005484">
    <property type="entry name" value="Ribosomal_uL18_bac/plant/anim"/>
</dbReference>
<evidence type="ECO:0000256" key="7">
    <source>
        <dbReference type="ARBA" id="ARBA00023274"/>
    </source>
</evidence>
<keyword evidence="5" id="KW-0694">RNA-binding</keyword>
<dbReference type="Pfam" id="PF00861">
    <property type="entry name" value="Ribosomal_L18p"/>
    <property type="match status" value="1"/>
</dbReference>
<dbReference type="InterPro" id="IPR004389">
    <property type="entry name" value="Ribosomal_uL18_bac-type"/>
</dbReference>
<dbReference type="CDD" id="cd00432">
    <property type="entry name" value="Ribosomal_L18_L5e"/>
    <property type="match status" value="1"/>
</dbReference>
<gene>
    <name evidence="10" type="primary">rpl18</name>
</gene>